<organism evidence="2 3">
    <name type="scientific">Paramormyrops kingsleyae</name>
    <dbReference type="NCBI Taxonomy" id="1676925"/>
    <lineage>
        <taxon>Eukaryota</taxon>
        <taxon>Metazoa</taxon>
        <taxon>Chordata</taxon>
        <taxon>Craniata</taxon>
        <taxon>Vertebrata</taxon>
        <taxon>Euteleostomi</taxon>
        <taxon>Actinopterygii</taxon>
        <taxon>Neopterygii</taxon>
        <taxon>Teleostei</taxon>
        <taxon>Osteoglossocephala</taxon>
        <taxon>Osteoglossomorpha</taxon>
        <taxon>Osteoglossiformes</taxon>
        <taxon>Mormyridae</taxon>
        <taxon>Paramormyrops</taxon>
    </lineage>
</organism>
<dbReference type="PANTHER" id="PTHR22826">
    <property type="entry name" value="RHO GUANINE EXCHANGE FACTOR-RELATED"/>
    <property type="match status" value="1"/>
</dbReference>
<keyword evidence="3" id="KW-1185">Reference proteome</keyword>
<dbReference type="GeneTree" id="ENSGT00940000157874"/>
<evidence type="ECO:0000313" key="3">
    <source>
        <dbReference type="Proteomes" id="UP000261540"/>
    </source>
</evidence>
<dbReference type="GO" id="GO:0035025">
    <property type="term" value="P:positive regulation of Rho protein signal transduction"/>
    <property type="evidence" value="ECO:0007669"/>
    <property type="project" value="TreeGrafter"/>
</dbReference>
<dbReference type="PANTHER" id="PTHR22826:SF115">
    <property type="entry name" value="GUANINE NUCLEOTIDE EXCHANGE FACTOR DBS"/>
    <property type="match status" value="1"/>
</dbReference>
<dbReference type="AlphaFoldDB" id="A0A3B3SR29"/>
<dbReference type="GO" id="GO:0005085">
    <property type="term" value="F:guanyl-nucleotide exchange factor activity"/>
    <property type="evidence" value="ECO:0007669"/>
    <property type="project" value="UniProtKB-KW"/>
</dbReference>
<sequence length="192" mass="21206">MSLQAPYRILSRLSQLFRSLSLGLLDLPASSSSGRDTCRVLDDEILQEEGNRLCAADVESELKKQFAFLPGGRGKNGSPVIVFPEFPAFDQLQDGEFHNVLTYLTSISSISTATLGFILVIDRRLDKWTSVRATLLRIAVRMNPECVRVCMHRCVCVCACIGVCACVHAKVCVRVCMQRCVCVSVHACVTYV</sequence>
<evidence type="ECO:0000313" key="2">
    <source>
        <dbReference type="Ensembl" id="ENSPKIP00000033184.1"/>
    </source>
</evidence>
<accession>A0A3B3SR29</accession>
<dbReference type="GO" id="GO:0005737">
    <property type="term" value="C:cytoplasm"/>
    <property type="evidence" value="ECO:0007669"/>
    <property type="project" value="TreeGrafter"/>
</dbReference>
<name>A0A3B3SR29_9TELE</name>
<keyword evidence="1" id="KW-0344">Guanine-nucleotide releasing factor</keyword>
<reference evidence="2" key="2">
    <citation type="submission" date="2025-09" db="UniProtKB">
        <authorList>
            <consortium name="Ensembl"/>
        </authorList>
    </citation>
    <scope>IDENTIFICATION</scope>
</reference>
<protein>
    <submittedName>
        <fullName evidence="2">Uncharacterized protein</fullName>
    </submittedName>
</protein>
<evidence type="ECO:0000256" key="1">
    <source>
        <dbReference type="ARBA" id="ARBA00022658"/>
    </source>
</evidence>
<dbReference type="InterPro" id="IPR051336">
    <property type="entry name" value="RhoGEF_Guanine_NuclExch_SF"/>
</dbReference>
<reference evidence="2" key="1">
    <citation type="submission" date="2025-08" db="UniProtKB">
        <authorList>
            <consortium name="Ensembl"/>
        </authorList>
    </citation>
    <scope>IDENTIFICATION</scope>
</reference>
<dbReference type="Ensembl" id="ENSPKIT00000014069.1">
    <property type="protein sequence ID" value="ENSPKIP00000033184.1"/>
    <property type="gene ID" value="ENSPKIG00000012982.1"/>
</dbReference>
<dbReference type="Proteomes" id="UP000261540">
    <property type="component" value="Unplaced"/>
</dbReference>
<proteinExistence type="predicted"/>